<organism evidence="2 3">
    <name type="scientific">Draconibacterium aestuarii</name>
    <dbReference type="NCBI Taxonomy" id="2998507"/>
    <lineage>
        <taxon>Bacteria</taxon>
        <taxon>Pseudomonadati</taxon>
        <taxon>Bacteroidota</taxon>
        <taxon>Bacteroidia</taxon>
        <taxon>Marinilabiliales</taxon>
        <taxon>Prolixibacteraceae</taxon>
        <taxon>Draconibacterium</taxon>
    </lineage>
</organism>
<protein>
    <submittedName>
        <fullName evidence="2">CaiB/BaiF CoA-transferase family protein</fullName>
    </submittedName>
</protein>
<comment type="caution">
    <text evidence="2">The sequence shown here is derived from an EMBL/GenBank/DDBJ whole genome shotgun (WGS) entry which is preliminary data.</text>
</comment>
<dbReference type="Gene3D" id="3.30.1540.10">
    <property type="entry name" value="formyl-coa transferase, domain 3"/>
    <property type="match status" value="1"/>
</dbReference>
<dbReference type="RefSeq" id="WP_343332279.1">
    <property type="nucleotide sequence ID" value="NZ_JAPOHD010000012.1"/>
</dbReference>
<proteinExistence type="predicted"/>
<dbReference type="PANTHER" id="PTHR48207:SF3">
    <property type="entry name" value="SUCCINATE--HYDROXYMETHYLGLUTARATE COA-TRANSFERASE"/>
    <property type="match status" value="1"/>
</dbReference>
<dbReference type="Gene3D" id="3.40.50.10540">
    <property type="entry name" value="Crotonobetainyl-coa:carnitine coa-transferase, domain 1"/>
    <property type="match status" value="1"/>
</dbReference>
<dbReference type="SUPFAM" id="SSF89796">
    <property type="entry name" value="CoA-transferase family III (CaiB/BaiF)"/>
    <property type="match status" value="1"/>
</dbReference>
<sequence length="403" mass="44056">MKKVLEGIKVVEVASMAAAPSATVILADLGAEVIKVEPPQGDMWRYGNMVPGMPPSKVPYTTFIQNRTKKSVALNLKAPEAQEALHKLAADADVFLTNSPRKVQQELKHTYDDIKAINPNVVYAWIDGFGLEGPDKDAPGFDMTAWYARCGIAEELRPKDGDPVAAPVGLGDLNTATALFGAVMTGLFHKQRTGEGSFVATSLLNNGIWANSSMVQAALVGAPPMQKFHRTEWPNPVSGGMFKTKDNRYVIIVELNPNNVDNLRDAFGADHLKGDPRFATVELRAKNASELFEEMDKIVGQHELSVVKERLKKFRVNFSVLQTTEECTRDEHMIANGCFPEVEGSGGHRTIDSPIQVVGMEKVKPQKAPEVGEHTISQLTALGYTEEELKALAEARVIGLPRK</sequence>
<keyword evidence="3" id="KW-1185">Reference proteome</keyword>
<dbReference type="InterPro" id="IPR003673">
    <property type="entry name" value="CoA-Trfase_fam_III"/>
</dbReference>
<evidence type="ECO:0000313" key="2">
    <source>
        <dbReference type="EMBL" id="MCY1719946.1"/>
    </source>
</evidence>
<dbReference type="InterPro" id="IPR023606">
    <property type="entry name" value="CoA-Trfase_III_dom_1_sf"/>
</dbReference>
<reference evidence="2" key="1">
    <citation type="submission" date="2022-11" db="EMBL/GenBank/DDBJ databases">
        <title>Marilongibacter aestuarii gen. nov., sp. nov., isolated from tidal flat sediment.</title>
        <authorList>
            <person name="Jiayan W."/>
        </authorList>
    </citation>
    <scope>NUCLEOTIDE SEQUENCE</scope>
    <source>
        <strain evidence="2">Z1-6</strain>
    </source>
</reference>
<dbReference type="InterPro" id="IPR044855">
    <property type="entry name" value="CoA-Trfase_III_dom3_sf"/>
</dbReference>
<dbReference type="Pfam" id="PF02515">
    <property type="entry name" value="CoA_transf_3"/>
    <property type="match status" value="1"/>
</dbReference>
<dbReference type="AlphaFoldDB" id="A0A9X3F3L9"/>
<evidence type="ECO:0000313" key="3">
    <source>
        <dbReference type="Proteomes" id="UP001145087"/>
    </source>
</evidence>
<dbReference type="Proteomes" id="UP001145087">
    <property type="component" value="Unassembled WGS sequence"/>
</dbReference>
<gene>
    <name evidence="2" type="ORF">OU798_06300</name>
</gene>
<keyword evidence="1" id="KW-0808">Transferase</keyword>
<dbReference type="InterPro" id="IPR050483">
    <property type="entry name" value="CoA-transferase_III_domain"/>
</dbReference>
<dbReference type="EMBL" id="JAPOHD010000012">
    <property type="protein sequence ID" value="MCY1719946.1"/>
    <property type="molecule type" value="Genomic_DNA"/>
</dbReference>
<accession>A0A9X3F3L9</accession>
<dbReference type="GO" id="GO:0008410">
    <property type="term" value="F:CoA-transferase activity"/>
    <property type="evidence" value="ECO:0007669"/>
    <property type="project" value="TreeGrafter"/>
</dbReference>
<name>A0A9X3F3L9_9BACT</name>
<dbReference type="PANTHER" id="PTHR48207">
    <property type="entry name" value="SUCCINATE--HYDROXYMETHYLGLUTARATE COA-TRANSFERASE"/>
    <property type="match status" value="1"/>
</dbReference>
<evidence type="ECO:0000256" key="1">
    <source>
        <dbReference type="ARBA" id="ARBA00022679"/>
    </source>
</evidence>